<dbReference type="EMBL" id="JAHLQJ010000010">
    <property type="protein sequence ID" value="MBU5672803.1"/>
    <property type="molecule type" value="Genomic_DNA"/>
</dbReference>
<sequence>MRKQTAMTETGTVRSFNQYLTPLLTGMLYPSLEQTDGVSSSNLASLLPLFMLSSNLSPFGSFNGMNNSTLSLMPLLFSTGIGGTAYAQPYSRYLSPLLSSRLEPNSRINLTL</sequence>
<evidence type="ECO:0000313" key="2">
    <source>
        <dbReference type="Proteomes" id="UP000743001"/>
    </source>
</evidence>
<accession>A0ABS6FRH4</accession>
<proteinExistence type="predicted"/>
<protein>
    <submittedName>
        <fullName evidence="1">Uncharacterized protein</fullName>
    </submittedName>
</protein>
<keyword evidence="2" id="KW-1185">Reference proteome</keyword>
<gene>
    <name evidence="1" type="ORF">KQJ23_13280</name>
</gene>
<organism evidence="1 2">
    <name type="scientific">Paenibacillus brevis</name>
    <dbReference type="NCBI Taxonomy" id="2841508"/>
    <lineage>
        <taxon>Bacteria</taxon>
        <taxon>Bacillati</taxon>
        <taxon>Bacillota</taxon>
        <taxon>Bacilli</taxon>
        <taxon>Bacillales</taxon>
        <taxon>Paenibacillaceae</taxon>
        <taxon>Paenibacillus</taxon>
    </lineage>
</organism>
<reference evidence="1 2" key="1">
    <citation type="submission" date="2021-06" db="EMBL/GenBank/DDBJ databases">
        <authorList>
            <person name="Sun Q."/>
            <person name="Li D."/>
        </authorList>
    </citation>
    <scope>NUCLEOTIDE SEQUENCE [LARGE SCALE GENOMIC DNA]</scope>
    <source>
        <strain evidence="1 2">MSJ-6</strain>
    </source>
</reference>
<evidence type="ECO:0000313" key="1">
    <source>
        <dbReference type="EMBL" id="MBU5672803.1"/>
    </source>
</evidence>
<comment type="caution">
    <text evidence="1">The sequence shown here is derived from an EMBL/GenBank/DDBJ whole genome shotgun (WGS) entry which is preliminary data.</text>
</comment>
<dbReference type="Proteomes" id="UP000743001">
    <property type="component" value="Unassembled WGS sequence"/>
</dbReference>
<name>A0ABS6FRH4_9BACL</name>
<dbReference type="RefSeq" id="WP_216479369.1">
    <property type="nucleotide sequence ID" value="NZ_JAHLQJ010000010.1"/>
</dbReference>